<feature type="compositionally biased region" description="Low complexity" evidence="1">
    <location>
        <begin position="98"/>
        <end position="129"/>
    </location>
</feature>
<accession>A0A2K0UQH5</accession>
<dbReference type="EMBL" id="MTYI01000004">
    <property type="protein sequence ID" value="PNP60010.1"/>
    <property type="molecule type" value="Genomic_DNA"/>
</dbReference>
<dbReference type="AlphaFoldDB" id="A0A2K0UQH5"/>
<dbReference type="Proteomes" id="UP000236290">
    <property type="component" value="Unassembled WGS sequence"/>
</dbReference>
<feature type="region of interest" description="Disordered" evidence="1">
    <location>
        <begin position="88"/>
        <end position="129"/>
    </location>
</feature>
<gene>
    <name evidence="2" type="ORF">THARTR1_00034</name>
</gene>
<evidence type="ECO:0000313" key="3">
    <source>
        <dbReference type="Proteomes" id="UP000236290"/>
    </source>
</evidence>
<evidence type="ECO:0000313" key="2">
    <source>
        <dbReference type="EMBL" id="PNP60010.1"/>
    </source>
</evidence>
<comment type="caution">
    <text evidence="2">The sequence shown here is derived from an EMBL/GenBank/DDBJ whole genome shotgun (WGS) entry which is preliminary data.</text>
</comment>
<proteinExistence type="predicted"/>
<sequence length="129" mass="14438">MSTNEIIAAFRAMLTQLRANAGAGGGGTTQQPTYNLALEVWPEEGEDEAEVADGLCFRLRGFVGRGENGVLSWRQFAVFRERGRPALVAYEQRHQQHQHQQQGQQQGQPQPQQQLQQRAQPQPQAQTTN</sequence>
<reference evidence="2 3" key="1">
    <citation type="submission" date="2017-02" db="EMBL/GenBank/DDBJ databases">
        <title>Genomes of Trichoderma spp. with biocontrol activity.</title>
        <authorList>
            <person name="Gardiner D."/>
            <person name="Kazan K."/>
            <person name="Vos C."/>
            <person name="Harvey P."/>
        </authorList>
    </citation>
    <scope>NUCLEOTIDE SEQUENCE [LARGE SCALE GENOMIC DNA]</scope>
    <source>
        <strain evidence="2 3">Tr1</strain>
    </source>
</reference>
<evidence type="ECO:0000256" key="1">
    <source>
        <dbReference type="SAM" id="MobiDB-lite"/>
    </source>
</evidence>
<name>A0A2K0UQH5_TRIHA</name>
<organism evidence="2 3">
    <name type="scientific">Trichoderma harzianum</name>
    <name type="common">Hypocrea lixii</name>
    <dbReference type="NCBI Taxonomy" id="5544"/>
    <lineage>
        <taxon>Eukaryota</taxon>
        <taxon>Fungi</taxon>
        <taxon>Dikarya</taxon>
        <taxon>Ascomycota</taxon>
        <taxon>Pezizomycotina</taxon>
        <taxon>Sordariomycetes</taxon>
        <taxon>Hypocreomycetidae</taxon>
        <taxon>Hypocreales</taxon>
        <taxon>Hypocreaceae</taxon>
        <taxon>Trichoderma</taxon>
    </lineage>
</organism>
<protein>
    <submittedName>
        <fullName evidence="2">Uncharacterized protein</fullName>
    </submittedName>
</protein>